<reference evidence="2 3" key="1">
    <citation type="submission" date="2016-06" db="EMBL/GenBank/DDBJ databases">
        <title>Evolution of pathogenesis and genome organization in the Tremellales.</title>
        <authorList>
            <person name="Cuomo C."/>
            <person name="Litvintseva A."/>
            <person name="Heitman J."/>
            <person name="Chen Y."/>
            <person name="Sun S."/>
            <person name="Springer D."/>
            <person name="Dromer F."/>
            <person name="Young S."/>
            <person name="Zeng Q."/>
            <person name="Chapman S."/>
            <person name="Gujja S."/>
            <person name="Saif S."/>
            <person name="Birren B."/>
        </authorList>
    </citation>
    <scope>NUCLEOTIDE SEQUENCE [LARGE SCALE GENOMIC DNA]</scope>
    <source>
        <strain evidence="2 3">CBS 6039</strain>
    </source>
</reference>
<accession>A0A1E3HXM5</accession>
<sequence>MRPAAPTSTFPIPTPSPPSTDREEERPRSASHQTGDATDNQQNTPSVEANAPSEGSTNTAVVQAPNNRAGESSRIATPACPRHPRPARDLQASTQRPYDAGHRAVPQLLDRTQPAVQQPPSSRLVDRGQSSSTAPRPLPPYMGTTRQM</sequence>
<evidence type="ECO:0000313" key="2">
    <source>
        <dbReference type="EMBL" id="ODN81080.1"/>
    </source>
</evidence>
<evidence type="ECO:0000256" key="1">
    <source>
        <dbReference type="SAM" id="MobiDB-lite"/>
    </source>
</evidence>
<feature type="compositionally biased region" description="Polar residues" evidence="1">
    <location>
        <begin position="30"/>
        <end position="70"/>
    </location>
</feature>
<feature type="compositionally biased region" description="Low complexity" evidence="1">
    <location>
        <begin position="1"/>
        <end position="11"/>
    </location>
</feature>
<organism evidence="2 3">
    <name type="scientific">Cryptococcus amylolentus CBS 6039</name>
    <dbReference type="NCBI Taxonomy" id="1295533"/>
    <lineage>
        <taxon>Eukaryota</taxon>
        <taxon>Fungi</taxon>
        <taxon>Dikarya</taxon>
        <taxon>Basidiomycota</taxon>
        <taxon>Agaricomycotina</taxon>
        <taxon>Tremellomycetes</taxon>
        <taxon>Tremellales</taxon>
        <taxon>Cryptococcaceae</taxon>
        <taxon>Cryptococcus</taxon>
    </lineage>
</organism>
<dbReference type="Proteomes" id="UP000094065">
    <property type="component" value="Unassembled WGS sequence"/>
</dbReference>
<dbReference type="GeneID" id="30154484"/>
<keyword evidence="3" id="KW-1185">Reference proteome</keyword>
<proteinExistence type="predicted"/>
<comment type="caution">
    <text evidence="2">The sequence shown here is derived from an EMBL/GenBank/DDBJ whole genome shotgun (WGS) entry which is preliminary data.</text>
</comment>
<evidence type="ECO:0000313" key="3">
    <source>
        <dbReference type="Proteomes" id="UP000094065"/>
    </source>
</evidence>
<protein>
    <submittedName>
        <fullName evidence="2">Uncharacterized protein</fullName>
    </submittedName>
</protein>
<gene>
    <name evidence="2" type="ORF">L202_03175</name>
</gene>
<dbReference type="RefSeq" id="XP_018995646.1">
    <property type="nucleotide sequence ID" value="XM_019136977.1"/>
</dbReference>
<name>A0A1E3HXM5_9TREE</name>
<feature type="region of interest" description="Disordered" evidence="1">
    <location>
        <begin position="1"/>
        <end position="148"/>
    </location>
</feature>
<dbReference type="EMBL" id="AWGJ01000004">
    <property type="protein sequence ID" value="ODN81080.1"/>
    <property type="molecule type" value="Genomic_DNA"/>
</dbReference>
<dbReference type="AlphaFoldDB" id="A0A1E3HXM5"/>